<dbReference type="InterPro" id="IPR000795">
    <property type="entry name" value="T_Tr_GTP-bd_dom"/>
</dbReference>
<keyword evidence="1" id="KW-0547">Nucleotide-binding</keyword>
<dbReference type="Pfam" id="PF03764">
    <property type="entry name" value="EFG_IV"/>
    <property type="match status" value="1"/>
</dbReference>
<dbReference type="GO" id="GO:0032543">
    <property type="term" value="P:mitochondrial translation"/>
    <property type="evidence" value="ECO:0007669"/>
    <property type="project" value="TreeGrafter"/>
</dbReference>
<dbReference type="InterPro" id="IPR020568">
    <property type="entry name" value="Ribosomal_Su5_D2-typ_SF"/>
</dbReference>
<feature type="domain" description="Tr-type G" evidence="8">
    <location>
        <begin position="1"/>
        <end position="255"/>
    </location>
</feature>
<keyword evidence="3" id="KW-0648">Protein biosynthesis</keyword>
<dbReference type="Pfam" id="PF22042">
    <property type="entry name" value="EF-G_D2"/>
    <property type="match status" value="1"/>
</dbReference>
<evidence type="ECO:0000256" key="4">
    <source>
        <dbReference type="ARBA" id="ARBA00023128"/>
    </source>
</evidence>
<evidence type="ECO:0000256" key="2">
    <source>
        <dbReference type="ARBA" id="ARBA00022801"/>
    </source>
</evidence>
<dbReference type="Gene3D" id="3.40.50.300">
    <property type="entry name" value="P-loop containing nucleotide triphosphate hydrolases"/>
    <property type="match status" value="1"/>
</dbReference>
<dbReference type="InterPro" id="IPR031157">
    <property type="entry name" value="G_TR_CS"/>
</dbReference>
<protein>
    <recommendedName>
        <fullName evidence="7">Elongation factor G2</fullName>
    </recommendedName>
</protein>
<evidence type="ECO:0000256" key="6">
    <source>
        <dbReference type="ARBA" id="ARBA00049117"/>
    </source>
</evidence>
<dbReference type="InterPro" id="IPR009022">
    <property type="entry name" value="EFG_III"/>
</dbReference>
<dbReference type="SUPFAM" id="SSF52540">
    <property type="entry name" value="P-loop containing nucleoside triphosphate hydrolases"/>
    <property type="match status" value="1"/>
</dbReference>
<dbReference type="Ensembl" id="ENSSOCT00000022926.1">
    <property type="protein sequence ID" value="ENSSOCP00000022371.1"/>
    <property type="gene ID" value="ENSSOCG00000016306.1"/>
</dbReference>
<dbReference type="InterPro" id="IPR053905">
    <property type="entry name" value="EF-G-like_DII"/>
</dbReference>
<evidence type="ECO:0000256" key="7">
    <source>
        <dbReference type="ARBA" id="ARBA00081524"/>
    </source>
</evidence>
<dbReference type="Pfam" id="PF14492">
    <property type="entry name" value="EFG_III"/>
    <property type="match status" value="1"/>
</dbReference>
<evidence type="ECO:0000313" key="10">
    <source>
        <dbReference type="Proteomes" id="UP000694551"/>
    </source>
</evidence>
<dbReference type="Pfam" id="PF00009">
    <property type="entry name" value="GTP_EFTU"/>
    <property type="match status" value="1"/>
</dbReference>
<dbReference type="FunFam" id="3.30.70.870:FF:000005">
    <property type="entry name" value="Ribosome-releasing factor 2, mitochondrial"/>
    <property type="match status" value="1"/>
</dbReference>
<evidence type="ECO:0000256" key="5">
    <source>
        <dbReference type="ARBA" id="ARBA00023134"/>
    </source>
</evidence>
<dbReference type="SUPFAM" id="SSF54980">
    <property type="entry name" value="EF-G C-terminal domain-like"/>
    <property type="match status" value="2"/>
</dbReference>
<dbReference type="GO" id="GO:0005525">
    <property type="term" value="F:GTP binding"/>
    <property type="evidence" value="ECO:0007669"/>
    <property type="project" value="UniProtKB-KW"/>
</dbReference>
<dbReference type="InterPro" id="IPR035649">
    <property type="entry name" value="EFG_V"/>
</dbReference>
<dbReference type="GO" id="GO:0005759">
    <property type="term" value="C:mitochondrial matrix"/>
    <property type="evidence" value="ECO:0007669"/>
    <property type="project" value="UniProtKB-ARBA"/>
</dbReference>
<sequence>SYVDDGDTVTDFMVQERERGITIQSAAVTFDWKDYRINLIDTPGHVDFTVEVERCLRVLDGAVAVFDASAGVEAQTLTVWRQADKHQIPRICFLNKMDKNRASFTYAVESIELKLKTKPLLLQVPIGEARTFRGLVDVVTKEQIIWKATSDLDDGKNFEQKLLLEADDPNLFQEVQDARNTLIEQLADLDDEFAELVLGEYSENFDLIPAAKLQSAIRRVTLAQKAVPVLCGSALKNKGVQPLLDAITMYLPAPNERSYEFLQWYEDDLCALAFKVLHDKCRGPLVFIRVYSGSLKPQSAVYNINKSCTERMSRLLLPFADQQTEIPSLMAGNIALTVGLKQSATGDTIVSSKASAVAAARRAGRDAGGEKRSTSDVESLLLAGVEVPDPVFFCTIEPPSVAKQQDLDNALSCLQREDPSLKVKIDPDTGQTILCGMGELHIEIIHDRIKREYGIETYLGPLQIAYRETILNAAQATDILDKTVGDKRHFVTSELEVRPRLGERAVTKPIIEYAVDVIEVLPKELQGAVENGIMNSCIQGPLLGFPVQDIDVTVQSLTVHPDTSHTMVSACVSRCMQKALKKAGIQILEPLMNLEITVSEDHLSAALADLAQRRGSIQEIQSRQDNRVVVAAVPLAETMGYSTVLRSLSSGSATFSLELASYQALNSQEQSALLQRRMGLV</sequence>
<evidence type="ECO:0000256" key="3">
    <source>
        <dbReference type="ARBA" id="ARBA00022917"/>
    </source>
</evidence>
<name>A0A8D0G1N9_STROC</name>
<dbReference type="Gene3D" id="3.30.70.870">
    <property type="entry name" value="Elongation Factor G (Translational Gtpase), domain 3"/>
    <property type="match status" value="1"/>
</dbReference>
<keyword evidence="2" id="KW-0378">Hydrolase</keyword>
<evidence type="ECO:0000259" key="8">
    <source>
        <dbReference type="PROSITE" id="PS51722"/>
    </source>
</evidence>
<dbReference type="InterPro" id="IPR009000">
    <property type="entry name" value="Transl_B-barrel_sf"/>
</dbReference>
<dbReference type="CDD" id="cd16262">
    <property type="entry name" value="EFG_III"/>
    <property type="match status" value="1"/>
</dbReference>
<keyword evidence="4" id="KW-0496">Mitochondrion</keyword>
<dbReference type="AlphaFoldDB" id="A0A8D0G1N9"/>
<comment type="catalytic activity">
    <reaction evidence="6">
        <text>GTP + H2O = GDP + phosphate + H(+)</text>
        <dbReference type="Rhea" id="RHEA:19669"/>
        <dbReference type="ChEBI" id="CHEBI:15377"/>
        <dbReference type="ChEBI" id="CHEBI:15378"/>
        <dbReference type="ChEBI" id="CHEBI:37565"/>
        <dbReference type="ChEBI" id="CHEBI:43474"/>
        <dbReference type="ChEBI" id="CHEBI:58189"/>
    </reaction>
    <physiologicalReaction direction="left-to-right" evidence="6">
        <dbReference type="Rhea" id="RHEA:19670"/>
    </physiologicalReaction>
</comment>
<dbReference type="GO" id="GO:0003924">
    <property type="term" value="F:GTPase activity"/>
    <property type="evidence" value="ECO:0007669"/>
    <property type="project" value="InterPro"/>
</dbReference>
<dbReference type="CDD" id="cd01693">
    <property type="entry name" value="mtEFG2_like_IV"/>
    <property type="match status" value="1"/>
</dbReference>
<dbReference type="GO" id="GO:0032790">
    <property type="term" value="P:ribosome disassembly"/>
    <property type="evidence" value="ECO:0007669"/>
    <property type="project" value="TreeGrafter"/>
</dbReference>
<evidence type="ECO:0000256" key="1">
    <source>
        <dbReference type="ARBA" id="ARBA00022741"/>
    </source>
</evidence>
<dbReference type="NCBIfam" id="TIGR00231">
    <property type="entry name" value="small_GTP"/>
    <property type="match status" value="1"/>
</dbReference>
<dbReference type="PANTHER" id="PTHR43261">
    <property type="entry name" value="TRANSLATION ELONGATION FACTOR G-RELATED"/>
    <property type="match status" value="1"/>
</dbReference>
<dbReference type="PROSITE" id="PS51722">
    <property type="entry name" value="G_TR_2"/>
    <property type="match status" value="1"/>
</dbReference>
<dbReference type="SUPFAM" id="SSF50447">
    <property type="entry name" value="Translation proteins"/>
    <property type="match status" value="1"/>
</dbReference>
<dbReference type="Gene3D" id="2.40.30.10">
    <property type="entry name" value="Translation factors"/>
    <property type="match status" value="1"/>
</dbReference>
<dbReference type="InterPro" id="IPR041095">
    <property type="entry name" value="EFG_II"/>
</dbReference>
<dbReference type="Proteomes" id="UP000694551">
    <property type="component" value="Unplaced"/>
</dbReference>
<keyword evidence="10" id="KW-1185">Reference proteome</keyword>
<dbReference type="FunFam" id="3.40.50.300:FF:000514">
    <property type="entry name" value="Ribosome-releasing factor 2, mitochondrial"/>
    <property type="match status" value="1"/>
</dbReference>
<dbReference type="PANTHER" id="PTHR43261:SF1">
    <property type="entry name" value="RIBOSOME-RELEASING FACTOR 2, MITOCHONDRIAL"/>
    <property type="match status" value="1"/>
</dbReference>
<dbReference type="PROSITE" id="PS00301">
    <property type="entry name" value="G_TR_1"/>
    <property type="match status" value="1"/>
</dbReference>
<dbReference type="Gene3D" id="3.30.230.10">
    <property type="match status" value="1"/>
</dbReference>
<dbReference type="CDD" id="cd04092">
    <property type="entry name" value="mtEFG2_II_like"/>
    <property type="match status" value="1"/>
</dbReference>
<dbReference type="InterPro" id="IPR005225">
    <property type="entry name" value="Small_GTP-bd"/>
</dbReference>
<dbReference type="CDD" id="cd03713">
    <property type="entry name" value="EFG_mtEFG_C"/>
    <property type="match status" value="1"/>
</dbReference>
<dbReference type="FunFam" id="3.30.230.10:FF:000033">
    <property type="entry name" value="Ribosome-releasing factor 2, mitochondrial"/>
    <property type="match status" value="1"/>
</dbReference>
<dbReference type="InterPro" id="IPR014721">
    <property type="entry name" value="Ribsml_uS5_D2-typ_fold_subgr"/>
</dbReference>
<reference evidence="9" key="1">
    <citation type="submission" date="2025-08" db="UniProtKB">
        <authorList>
            <consortium name="Ensembl"/>
        </authorList>
    </citation>
    <scope>IDENTIFICATION</scope>
</reference>
<keyword evidence="5" id="KW-0342">GTP-binding</keyword>
<dbReference type="FunFam" id="3.30.70.240:FF:000008">
    <property type="entry name" value="Ribosome-releasing factor 2, mitochondrial"/>
    <property type="match status" value="1"/>
</dbReference>
<organism evidence="9 10">
    <name type="scientific">Strix occidentalis caurina</name>
    <name type="common">northern spotted owl</name>
    <dbReference type="NCBI Taxonomy" id="311401"/>
    <lineage>
        <taxon>Eukaryota</taxon>
        <taxon>Metazoa</taxon>
        <taxon>Chordata</taxon>
        <taxon>Craniata</taxon>
        <taxon>Vertebrata</taxon>
        <taxon>Euteleostomi</taxon>
        <taxon>Archelosauria</taxon>
        <taxon>Archosauria</taxon>
        <taxon>Dinosauria</taxon>
        <taxon>Saurischia</taxon>
        <taxon>Theropoda</taxon>
        <taxon>Coelurosauria</taxon>
        <taxon>Aves</taxon>
        <taxon>Neognathae</taxon>
        <taxon>Neoaves</taxon>
        <taxon>Telluraves</taxon>
        <taxon>Strigiformes</taxon>
        <taxon>Strigidae</taxon>
        <taxon>Strix</taxon>
    </lineage>
</organism>
<dbReference type="PRINTS" id="PR00315">
    <property type="entry name" value="ELONGATNFCT"/>
</dbReference>
<dbReference type="InterPro" id="IPR027417">
    <property type="entry name" value="P-loop_NTPase"/>
</dbReference>
<reference evidence="9" key="2">
    <citation type="submission" date="2025-09" db="UniProtKB">
        <authorList>
            <consortium name="Ensembl"/>
        </authorList>
    </citation>
    <scope>IDENTIFICATION</scope>
</reference>
<dbReference type="Gene3D" id="3.30.70.240">
    <property type="match status" value="1"/>
</dbReference>
<proteinExistence type="predicted"/>
<dbReference type="InterPro" id="IPR005517">
    <property type="entry name" value="Transl_elong_EFG/EF2_IV"/>
</dbReference>
<dbReference type="SMART" id="SM00889">
    <property type="entry name" value="EFG_IV"/>
    <property type="match status" value="1"/>
</dbReference>
<dbReference type="InterPro" id="IPR000640">
    <property type="entry name" value="EFG_V-like"/>
</dbReference>
<dbReference type="FunFam" id="2.40.30.10:FF:000053">
    <property type="entry name" value="Ribosome-releasing factor 2, mitochondrial"/>
    <property type="match status" value="1"/>
</dbReference>
<dbReference type="Pfam" id="PF00679">
    <property type="entry name" value="EFG_C"/>
    <property type="match status" value="1"/>
</dbReference>
<evidence type="ECO:0000313" key="9">
    <source>
        <dbReference type="Ensembl" id="ENSSOCP00000022371.1"/>
    </source>
</evidence>
<accession>A0A8D0G1N9</accession>
<dbReference type="InterPro" id="IPR035647">
    <property type="entry name" value="EFG_III/V"/>
</dbReference>
<dbReference type="SUPFAM" id="SSF54211">
    <property type="entry name" value="Ribosomal protein S5 domain 2-like"/>
    <property type="match status" value="1"/>
</dbReference>
<dbReference type="SMART" id="SM00838">
    <property type="entry name" value="EFG_C"/>
    <property type="match status" value="1"/>
</dbReference>